<dbReference type="AlphaFoldDB" id="A0AA42ECV1"/>
<comment type="caution">
    <text evidence="1">The sequence shown here is derived from an EMBL/GenBank/DDBJ whole genome shotgun (WGS) entry which is preliminary data.</text>
</comment>
<sequence length="100" mass="11475">MKMKRPKWLTLLTVTKVIFLFLVISGLVLGFFDIALSKLFLNQALGTFAVSAYLEVVKLKEWHEKTLNDERQAAEITGRILYKLKMRGCKITINGEEVKD</sequence>
<proteinExistence type="predicted"/>
<protein>
    <submittedName>
        <fullName evidence="1">Uncharacterized protein</fullName>
    </submittedName>
</protein>
<name>A0AA42ECV1_GLAPU</name>
<gene>
    <name evidence="1" type="ORF">N5925_04550</name>
</gene>
<dbReference type="EMBL" id="JAODIR010000016">
    <property type="protein sequence ID" value="MDD2167889.1"/>
    <property type="molecule type" value="Genomic_DNA"/>
</dbReference>
<dbReference type="Proteomes" id="UP001148834">
    <property type="component" value="Unassembled WGS sequence"/>
</dbReference>
<evidence type="ECO:0000313" key="1">
    <source>
        <dbReference type="EMBL" id="MDD2167889.1"/>
    </source>
</evidence>
<evidence type="ECO:0000313" key="2">
    <source>
        <dbReference type="Proteomes" id="UP001148834"/>
    </source>
</evidence>
<organism evidence="1 2">
    <name type="scientific">Glaesserella parasuis</name>
    <name type="common">Haemophilus parasuis</name>
    <dbReference type="NCBI Taxonomy" id="738"/>
    <lineage>
        <taxon>Bacteria</taxon>
        <taxon>Pseudomonadati</taxon>
        <taxon>Pseudomonadota</taxon>
        <taxon>Gammaproteobacteria</taxon>
        <taxon>Pasteurellales</taxon>
        <taxon>Pasteurellaceae</taxon>
        <taxon>Glaesserella</taxon>
    </lineage>
</organism>
<accession>A0AA42ECV1</accession>
<reference evidence="1" key="1">
    <citation type="submission" date="2022-09" db="EMBL/GenBank/DDBJ databases">
        <title>Molecular characterization of Glaesserella parasuis strains circulating in commercial swine farms using whole-genome sequencing.</title>
        <authorList>
            <person name="Mugabi R."/>
            <person name="Clavijo M."/>
            <person name="Li G."/>
        </authorList>
    </citation>
    <scope>NUCLEOTIDE SEQUENCE</scope>
    <source>
        <strain evidence="1">0435-53</strain>
    </source>
</reference>